<dbReference type="InterPro" id="IPR007144">
    <property type="entry name" value="SSU_processome_Utp11"/>
</dbReference>
<organism evidence="6 7">
    <name type="scientific">Dunaliella salina</name>
    <name type="common">Green alga</name>
    <name type="synonym">Protococcus salinus</name>
    <dbReference type="NCBI Taxonomy" id="3046"/>
    <lineage>
        <taxon>Eukaryota</taxon>
        <taxon>Viridiplantae</taxon>
        <taxon>Chlorophyta</taxon>
        <taxon>core chlorophytes</taxon>
        <taxon>Chlorophyceae</taxon>
        <taxon>CS clade</taxon>
        <taxon>Chlamydomonadales</taxon>
        <taxon>Dunaliellaceae</taxon>
        <taxon>Dunaliella</taxon>
    </lineage>
</organism>
<dbReference type="PANTHER" id="PTHR12838">
    <property type="entry name" value="U3 SMALL NUCLEOLAR RNA-ASSOCIATED PROTEIN 11"/>
    <property type="match status" value="1"/>
</dbReference>
<evidence type="ECO:0000313" key="7">
    <source>
        <dbReference type="Proteomes" id="UP000815325"/>
    </source>
</evidence>
<feature type="region of interest" description="Disordered" evidence="5">
    <location>
        <begin position="1"/>
        <end position="24"/>
    </location>
</feature>
<keyword evidence="4" id="KW-0539">Nucleus</keyword>
<evidence type="ECO:0000256" key="3">
    <source>
        <dbReference type="ARBA" id="ARBA00022552"/>
    </source>
</evidence>
<name>A0ABQ7H9C4_DUNSA</name>
<keyword evidence="7" id="KW-1185">Reference proteome</keyword>
<evidence type="ECO:0000256" key="2">
    <source>
        <dbReference type="ARBA" id="ARBA00008105"/>
    </source>
</evidence>
<keyword evidence="3" id="KW-0698">rRNA processing</keyword>
<comment type="subcellular location">
    <subcellularLocation>
        <location evidence="1">Nucleus</location>
        <location evidence="1">Nucleolus</location>
    </subcellularLocation>
</comment>
<protein>
    <submittedName>
        <fullName evidence="6">Utp11 protein-domain-containing protein</fullName>
    </submittedName>
</protein>
<evidence type="ECO:0000256" key="1">
    <source>
        <dbReference type="ARBA" id="ARBA00004604"/>
    </source>
</evidence>
<dbReference type="Proteomes" id="UP000815325">
    <property type="component" value="Unassembled WGS sequence"/>
</dbReference>
<evidence type="ECO:0000313" key="6">
    <source>
        <dbReference type="EMBL" id="KAF5843453.1"/>
    </source>
</evidence>
<gene>
    <name evidence="6" type="ORF">DUNSADRAFT_15748</name>
</gene>
<dbReference type="EMBL" id="MU069442">
    <property type="protein sequence ID" value="KAF5843453.1"/>
    <property type="molecule type" value="Genomic_DNA"/>
</dbReference>
<dbReference type="Pfam" id="PF03998">
    <property type="entry name" value="Utp11"/>
    <property type="match status" value="1"/>
</dbReference>
<reference evidence="6" key="1">
    <citation type="submission" date="2017-08" db="EMBL/GenBank/DDBJ databases">
        <authorList>
            <person name="Polle J.E."/>
            <person name="Barry K."/>
            <person name="Cushman J."/>
            <person name="Schmutz J."/>
            <person name="Tran D."/>
            <person name="Hathwaick L.T."/>
            <person name="Yim W.C."/>
            <person name="Jenkins J."/>
            <person name="Mckie-Krisberg Z.M."/>
            <person name="Prochnik S."/>
            <person name="Lindquist E."/>
            <person name="Dockter R.B."/>
            <person name="Adam C."/>
            <person name="Molina H."/>
            <person name="Bunkerborg J."/>
            <person name="Jin E."/>
            <person name="Buchheim M."/>
            <person name="Magnuson J."/>
        </authorList>
    </citation>
    <scope>NUCLEOTIDE SEQUENCE</scope>
    <source>
        <strain evidence="6">CCAP 19/18</strain>
    </source>
</reference>
<sequence length="224" mass="25200">MVSSLANAIKRHTHKERSQPAARRKYGLLEKRKDYLQRARDFHKKEDTIKRLKRKAEERNPDEFYFAMEKARTKNGIHDGSLNKANKYSADELALMRSQDVNYLNLKRQVESEKVEAIQESLHYLGLPAQNKHKVFVDSSKEALTFDPSQYFGTPKAEQTSSSCPVRSVQLSLSCLLAALDVLTFCSLAPQDSGSCGMVCLSALPACCLGYAYILFPCSLGRAD</sequence>
<evidence type="ECO:0000256" key="5">
    <source>
        <dbReference type="SAM" id="MobiDB-lite"/>
    </source>
</evidence>
<comment type="similarity">
    <text evidence="2">Belongs to the UTP11 family.</text>
</comment>
<evidence type="ECO:0000256" key="4">
    <source>
        <dbReference type="ARBA" id="ARBA00023242"/>
    </source>
</evidence>
<comment type="caution">
    <text evidence="6">The sequence shown here is derived from an EMBL/GenBank/DDBJ whole genome shotgun (WGS) entry which is preliminary data.</text>
</comment>
<dbReference type="PANTHER" id="PTHR12838:SF0">
    <property type="entry name" value="U3 SMALL NUCLEOLAR RNA-ASSOCIATED PROTEIN 11-RELATED"/>
    <property type="match status" value="1"/>
</dbReference>
<proteinExistence type="inferred from homology"/>
<accession>A0ABQ7H9C4</accession>